<dbReference type="STRING" id="1938817.SAMN06296008_10630"/>
<name>A0A1W1ZNF3_9BURK</name>
<organism evidence="1 2">
    <name type="scientific">Polynucleobacter kasalickyi</name>
    <dbReference type="NCBI Taxonomy" id="1938817"/>
    <lineage>
        <taxon>Bacteria</taxon>
        <taxon>Pseudomonadati</taxon>
        <taxon>Pseudomonadota</taxon>
        <taxon>Betaproteobacteria</taxon>
        <taxon>Burkholderiales</taxon>
        <taxon>Burkholderiaceae</taxon>
        <taxon>Polynucleobacter</taxon>
    </lineage>
</organism>
<keyword evidence="2" id="KW-1185">Reference proteome</keyword>
<evidence type="ECO:0000313" key="1">
    <source>
        <dbReference type="EMBL" id="SMC49752.1"/>
    </source>
</evidence>
<sequence length="56" mass="6544">MTEFIKSFAGIFLNRNSGYKPFNINQFEKSIDEIAIHQTVNQFNQAAKEVCIEYKK</sequence>
<evidence type="ECO:0000313" key="2">
    <source>
        <dbReference type="Proteomes" id="UP000192708"/>
    </source>
</evidence>
<accession>A0A1W1ZNF3</accession>
<reference evidence="1 2" key="1">
    <citation type="submission" date="2017-04" db="EMBL/GenBank/DDBJ databases">
        <authorList>
            <person name="Afonso C.L."/>
            <person name="Miller P.J."/>
            <person name="Scott M.A."/>
            <person name="Spackman E."/>
            <person name="Goraichik I."/>
            <person name="Dimitrov K.M."/>
            <person name="Suarez D.L."/>
            <person name="Swayne D.E."/>
        </authorList>
    </citation>
    <scope>NUCLEOTIDE SEQUENCE [LARGE SCALE GENOMIC DNA]</scope>
    <source>
        <strain evidence="1 2">VK13</strain>
    </source>
</reference>
<dbReference type="AlphaFoldDB" id="A0A1W1ZNF3"/>
<dbReference type="EMBL" id="FWXJ01000006">
    <property type="protein sequence ID" value="SMC49752.1"/>
    <property type="molecule type" value="Genomic_DNA"/>
</dbReference>
<dbReference type="RefSeq" id="WP_159460839.1">
    <property type="nucleotide sequence ID" value="NZ_FWXJ01000006.1"/>
</dbReference>
<proteinExistence type="predicted"/>
<protein>
    <submittedName>
        <fullName evidence="1">Uncharacterized protein</fullName>
    </submittedName>
</protein>
<dbReference type="Proteomes" id="UP000192708">
    <property type="component" value="Unassembled WGS sequence"/>
</dbReference>
<gene>
    <name evidence="1" type="ORF">SAMN06296008_10630</name>
</gene>